<dbReference type="AlphaFoldDB" id="A0A0D2DNL8"/>
<name>A0A0D2DNL8_9EURO</name>
<dbReference type="GeneID" id="27362507"/>
<dbReference type="PROSITE" id="PS51186">
    <property type="entry name" value="GNAT"/>
    <property type="match status" value="1"/>
</dbReference>
<dbReference type="InterPro" id="IPR016181">
    <property type="entry name" value="Acyl_CoA_acyltransferase"/>
</dbReference>
<keyword evidence="3" id="KW-1185">Reference proteome</keyword>
<dbReference type="CDD" id="cd04301">
    <property type="entry name" value="NAT_SF"/>
    <property type="match status" value="1"/>
</dbReference>
<dbReference type="Proteomes" id="UP000053342">
    <property type="component" value="Unassembled WGS sequence"/>
</dbReference>
<dbReference type="Gene3D" id="3.40.630.30">
    <property type="match status" value="1"/>
</dbReference>
<dbReference type="VEuPathDB" id="FungiDB:PV06_10433"/>
<dbReference type="SUPFAM" id="SSF55729">
    <property type="entry name" value="Acyl-CoA N-acyltransferases (Nat)"/>
    <property type="match status" value="1"/>
</dbReference>
<dbReference type="PANTHER" id="PTHR13170">
    <property type="entry name" value="O-GLCNACASE"/>
    <property type="match status" value="1"/>
</dbReference>
<evidence type="ECO:0000313" key="2">
    <source>
        <dbReference type="EMBL" id="KIW37389.1"/>
    </source>
</evidence>
<feature type="domain" description="N-acetyltransferase" evidence="1">
    <location>
        <begin position="43"/>
        <end position="261"/>
    </location>
</feature>
<gene>
    <name evidence="2" type="ORF">PV06_10433</name>
</gene>
<protein>
    <recommendedName>
        <fullName evidence="1">N-acetyltransferase domain-containing protein</fullName>
    </recommendedName>
</protein>
<dbReference type="InterPro" id="IPR000182">
    <property type="entry name" value="GNAT_dom"/>
</dbReference>
<reference evidence="2 3" key="1">
    <citation type="submission" date="2015-01" db="EMBL/GenBank/DDBJ databases">
        <title>The Genome Sequence of Exophiala oligosperma CBS72588.</title>
        <authorList>
            <consortium name="The Broad Institute Genomics Platform"/>
            <person name="Cuomo C."/>
            <person name="de Hoog S."/>
            <person name="Gorbushina A."/>
            <person name="Stielow B."/>
            <person name="Teixiera M."/>
            <person name="Abouelleil A."/>
            <person name="Chapman S.B."/>
            <person name="Priest M."/>
            <person name="Young S.K."/>
            <person name="Wortman J."/>
            <person name="Nusbaum C."/>
            <person name="Birren B."/>
        </authorList>
    </citation>
    <scope>NUCLEOTIDE SEQUENCE [LARGE SCALE GENOMIC DNA]</scope>
    <source>
        <strain evidence="2 3">CBS 72588</strain>
    </source>
</reference>
<dbReference type="GO" id="GO:0016231">
    <property type="term" value="F:beta-N-acetylglucosaminidase activity"/>
    <property type="evidence" value="ECO:0007669"/>
    <property type="project" value="TreeGrafter"/>
</dbReference>
<dbReference type="EMBL" id="KN847344">
    <property type="protein sequence ID" value="KIW37389.1"/>
    <property type="molecule type" value="Genomic_DNA"/>
</dbReference>
<evidence type="ECO:0000313" key="3">
    <source>
        <dbReference type="Proteomes" id="UP000053342"/>
    </source>
</evidence>
<dbReference type="OrthoDB" id="64477at2759"/>
<dbReference type="GO" id="GO:0009100">
    <property type="term" value="P:glycoprotein metabolic process"/>
    <property type="evidence" value="ECO:0007669"/>
    <property type="project" value="TreeGrafter"/>
</dbReference>
<dbReference type="HOGENOM" id="CLU_086044_0_0_1"/>
<dbReference type="RefSeq" id="XP_016257605.1">
    <property type="nucleotide sequence ID" value="XM_016411985.1"/>
</dbReference>
<organism evidence="2 3">
    <name type="scientific">Exophiala oligosperma</name>
    <dbReference type="NCBI Taxonomy" id="215243"/>
    <lineage>
        <taxon>Eukaryota</taxon>
        <taxon>Fungi</taxon>
        <taxon>Dikarya</taxon>
        <taxon>Ascomycota</taxon>
        <taxon>Pezizomycotina</taxon>
        <taxon>Eurotiomycetes</taxon>
        <taxon>Chaetothyriomycetidae</taxon>
        <taxon>Chaetothyriales</taxon>
        <taxon>Herpotrichiellaceae</taxon>
        <taxon>Exophiala</taxon>
    </lineage>
</organism>
<sequence length="261" mass="29605">MPLHSCLIPRKAVFARESRVETYSLGPSLLVVVTNLPPQPNMAFIRPYVESDQDAMIHIFRETAAPDLRAAGDPVLHYGSYLWCRPYFLLQPDTCYVLDDGDGRAVGYLLGICDTPSFVHKYRAVFIPYVQLEGIEKPRPDESVRWNENLPNALRNIMFHPEGMLHEDWPELMKSWPAHLHIDILPEYQRRGFGQRLIERFCEVAKKQGAKGVHLGMAAANDDAGKFYTRLGFTRFPAVLDHGASGEQGRTEGAIWLVKTL</sequence>
<dbReference type="Pfam" id="PF00583">
    <property type="entry name" value="Acetyltransf_1"/>
    <property type="match status" value="1"/>
</dbReference>
<dbReference type="STRING" id="215243.A0A0D2DNL8"/>
<dbReference type="GO" id="GO:0016747">
    <property type="term" value="F:acyltransferase activity, transferring groups other than amino-acyl groups"/>
    <property type="evidence" value="ECO:0007669"/>
    <property type="project" value="InterPro"/>
</dbReference>
<proteinExistence type="predicted"/>
<evidence type="ECO:0000259" key="1">
    <source>
        <dbReference type="PROSITE" id="PS51186"/>
    </source>
</evidence>
<accession>A0A0D2DNL8</accession>
<dbReference type="InterPro" id="IPR051822">
    <property type="entry name" value="Glycosyl_Hydrolase_84"/>
</dbReference>
<dbReference type="PANTHER" id="PTHR13170:SF16">
    <property type="entry name" value="PROTEIN O-GLCNACASE"/>
    <property type="match status" value="1"/>
</dbReference>